<evidence type="ECO:0000256" key="1">
    <source>
        <dbReference type="SAM" id="MobiDB-lite"/>
    </source>
</evidence>
<protein>
    <submittedName>
        <fullName evidence="2">Uncharacterized protein</fullName>
    </submittedName>
</protein>
<feature type="compositionally biased region" description="Basic and acidic residues" evidence="1">
    <location>
        <begin position="63"/>
        <end position="72"/>
    </location>
</feature>
<keyword evidence="3" id="KW-1185">Reference proteome</keyword>
<feature type="region of interest" description="Disordered" evidence="1">
    <location>
        <begin position="48"/>
        <end position="77"/>
    </location>
</feature>
<dbReference type="AlphaFoldDB" id="A0A843V9Y4"/>
<dbReference type="EMBL" id="NMUH01001775">
    <property type="protein sequence ID" value="MQL95262.1"/>
    <property type="molecule type" value="Genomic_DNA"/>
</dbReference>
<proteinExistence type="predicted"/>
<feature type="compositionally biased region" description="Pro residues" evidence="1">
    <location>
        <begin position="1"/>
        <end position="13"/>
    </location>
</feature>
<feature type="non-terminal residue" evidence="2">
    <location>
        <position position="113"/>
    </location>
</feature>
<reference evidence="2" key="1">
    <citation type="submission" date="2017-07" db="EMBL/GenBank/DDBJ databases">
        <title>Taro Niue Genome Assembly and Annotation.</title>
        <authorList>
            <person name="Atibalentja N."/>
            <person name="Keating K."/>
            <person name="Fields C.J."/>
        </authorList>
    </citation>
    <scope>NUCLEOTIDE SEQUENCE</scope>
    <source>
        <strain evidence="2">Niue_2</strain>
        <tissue evidence="2">Leaf</tissue>
    </source>
</reference>
<feature type="region of interest" description="Disordered" evidence="1">
    <location>
        <begin position="1"/>
        <end position="35"/>
    </location>
</feature>
<gene>
    <name evidence="2" type="ORF">Taro_027932</name>
</gene>
<name>A0A843V9Y4_COLES</name>
<accession>A0A843V9Y4</accession>
<feature type="compositionally biased region" description="Basic residues" evidence="1">
    <location>
        <begin position="53"/>
        <end position="62"/>
    </location>
</feature>
<sequence length="113" mass="13048">RVGHHPVPPPVPAPRAIDHNDPPQGSRRAPRVEDMRVWTPETEDDVFEEVHDHHRRPAPRRGQHADFRRGHEPSMYMGDIEWDDTPVIEEEVYDPDPALIEAFHTDSEPIDEG</sequence>
<dbReference type="Proteomes" id="UP000652761">
    <property type="component" value="Unassembled WGS sequence"/>
</dbReference>
<evidence type="ECO:0000313" key="3">
    <source>
        <dbReference type="Proteomes" id="UP000652761"/>
    </source>
</evidence>
<evidence type="ECO:0000313" key="2">
    <source>
        <dbReference type="EMBL" id="MQL95262.1"/>
    </source>
</evidence>
<comment type="caution">
    <text evidence="2">The sequence shown here is derived from an EMBL/GenBank/DDBJ whole genome shotgun (WGS) entry which is preliminary data.</text>
</comment>
<dbReference type="OrthoDB" id="1934635at2759"/>
<feature type="non-terminal residue" evidence="2">
    <location>
        <position position="1"/>
    </location>
</feature>
<organism evidence="2 3">
    <name type="scientific">Colocasia esculenta</name>
    <name type="common">Wild taro</name>
    <name type="synonym">Arum esculentum</name>
    <dbReference type="NCBI Taxonomy" id="4460"/>
    <lineage>
        <taxon>Eukaryota</taxon>
        <taxon>Viridiplantae</taxon>
        <taxon>Streptophyta</taxon>
        <taxon>Embryophyta</taxon>
        <taxon>Tracheophyta</taxon>
        <taxon>Spermatophyta</taxon>
        <taxon>Magnoliopsida</taxon>
        <taxon>Liliopsida</taxon>
        <taxon>Araceae</taxon>
        <taxon>Aroideae</taxon>
        <taxon>Colocasieae</taxon>
        <taxon>Colocasia</taxon>
    </lineage>
</organism>